<sequence length="556" mass="61474">TWSHKFVGGLFRNVLAVSCVTTVRHPTLVFNRSALKMGYAIGMKTKTLFHKKGPSADHLGAQVDYIFAFEDKVLREEAKRSLTFVEPDINKYSDLAFEFTGNTTWDMEADTSPQYKTIFTYSELPTSGGIFLFCTLLLDQLESAVDRPSSTHSGYSYLIRGLSVLLLILCFPVLCWFFIKRLSRTERLIVFRLGKRLKTMGPGFVFLLPFCDRYHLIRLDEQTLEISPVSGGTSDEAIVEVCCSVLYRMVDPDYAYAYVKESPSKLVHTQAQLCVLSSLKHLSWMHLENGEAKQDLIADILGSLNCRCGAYGIQVSRVDVSDLRLIRPCPSPETAKKQKMTNLQKQLQALSSGLLGNPLRMSAAKHVSPTTHSPSAVSGMMTNPGFDSTESTIENDHGAVHETAVGEVQNVDLHLKSNCTKEMTSLTQPNCLGVCKQAISRAQPLLNSSLACTALGHKTMQLIVTSDAVSEPVPILADAMKSEQYTLMYMDSKRGVAALGCLPAGETPDVTVYLNASTLSSIIKGCLKLSDALRDRTVLITGNMANFEKLRHLFYF</sequence>
<dbReference type="Pfam" id="PF02036">
    <property type="entry name" value="SCP2"/>
    <property type="match status" value="1"/>
</dbReference>
<dbReference type="Gene3D" id="3.30.1050.10">
    <property type="entry name" value="SCP2 sterol-binding domain"/>
    <property type="match status" value="1"/>
</dbReference>
<dbReference type="GO" id="GO:0005886">
    <property type="term" value="C:plasma membrane"/>
    <property type="evidence" value="ECO:0007669"/>
    <property type="project" value="InterPro"/>
</dbReference>
<evidence type="ECO:0000256" key="4">
    <source>
        <dbReference type="SAM" id="SignalP"/>
    </source>
</evidence>
<dbReference type="InterPro" id="IPR036527">
    <property type="entry name" value="SCP2_sterol-bd_dom_sf"/>
</dbReference>
<protein>
    <recommendedName>
        <fullName evidence="5">Band 7 domain-containing protein</fullName>
    </recommendedName>
</protein>
<dbReference type="InterPro" id="IPR001107">
    <property type="entry name" value="Band_7"/>
</dbReference>
<dbReference type="PANTHER" id="PTHR10264:SF130">
    <property type="entry name" value="STOMATIN-LIKE PROTEIN 1"/>
    <property type="match status" value="1"/>
</dbReference>
<feature type="region of interest" description="Disordered" evidence="2">
    <location>
        <begin position="368"/>
        <end position="389"/>
    </location>
</feature>
<dbReference type="InterPro" id="IPR003033">
    <property type="entry name" value="SCP2_sterol-bd_dom"/>
</dbReference>
<dbReference type="AlphaFoldDB" id="A0A8J4SV63"/>
<dbReference type="EMBL" id="LUCH01006667">
    <property type="protein sequence ID" value="KAF5397175.1"/>
    <property type="molecule type" value="Genomic_DNA"/>
</dbReference>
<keyword evidence="3" id="KW-0472">Membrane</keyword>
<proteinExistence type="inferred from homology"/>
<keyword evidence="7" id="KW-1185">Reference proteome</keyword>
<dbReference type="Gene3D" id="3.30.479.30">
    <property type="entry name" value="Band 7 domain"/>
    <property type="match status" value="1"/>
</dbReference>
<accession>A0A8J4SV63</accession>
<evidence type="ECO:0000313" key="6">
    <source>
        <dbReference type="EMBL" id="KAF5397175.1"/>
    </source>
</evidence>
<evidence type="ECO:0000256" key="2">
    <source>
        <dbReference type="SAM" id="MobiDB-lite"/>
    </source>
</evidence>
<name>A0A8J4SV63_9TREM</name>
<feature type="domain" description="Band 7" evidence="5">
    <location>
        <begin position="177"/>
        <end position="347"/>
    </location>
</feature>
<dbReference type="InterPro" id="IPR036013">
    <property type="entry name" value="Band_7/SPFH_dom_sf"/>
</dbReference>
<reference evidence="6" key="1">
    <citation type="submission" date="2019-05" db="EMBL/GenBank/DDBJ databases">
        <title>Annotation for the trematode Paragonimus heterotremus.</title>
        <authorList>
            <person name="Choi Y.-J."/>
        </authorList>
    </citation>
    <scope>NUCLEOTIDE SEQUENCE</scope>
    <source>
        <strain evidence="6">LC</strain>
    </source>
</reference>
<dbReference type="SUPFAM" id="SSF55718">
    <property type="entry name" value="SCP-like"/>
    <property type="match status" value="1"/>
</dbReference>
<dbReference type="InterPro" id="IPR001972">
    <property type="entry name" value="Stomatin_HflK_fam"/>
</dbReference>
<dbReference type="SMART" id="SM00244">
    <property type="entry name" value="PHB"/>
    <property type="match status" value="1"/>
</dbReference>
<dbReference type="SUPFAM" id="SSF117892">
    <property type="entry name" value="Band 7/SPFH domain"/>
    <property type="match status" value="1"/>
</dbReference>
<organism evidence="6 7">
    <name type="scientific">Paragonimus heterotremus</name>
    <dbReference type="NCBI Taxonomy" id="100268"/>
    <lineage>
        <taxon>Eukaryota</taxon>
        <taxon>Metazoa</taxon>
        <taxon>Spiralia</taxon>
        <taxon>Lophotrochozoa</taxon>
        <taxon>Platyhelminthes</taxon>
        <taxon>Trematoda</taxon>
        <taxon>Digenea</taxon>
        <taxon>Plagiorchiida</taxon>
        <taxon>Troglotremata</taxon>
        <taxon>Troglotrematidae</taxon>
        <taxon>Paragonimus</taxon>
    </lineage>
</organism>
<evidence type="ECO:0000313" key="7">
    <source>
        <dbReference type="Proteomes" id="UP000748531"/>
    </source>
</evidence>
<feature type="non-terminal residue" evidence="6">
    <location>
        <position position="1"/>
    </location>
</feature>
<keyword evidence="3" id="KW-0812">Transmembrane</keyword>
<dbReference type="PRINTS" id="PR00721">
    <property type="entry name" value="STOMATIN"/>
</dbReference>
<gene>
    <name evidence="6" type="ORF">PHET_09687</name>
</gene>
<evidence type="ECO:0000256" key="1">
    <source>
        <dbReference type="ARBA" id="ARBA00008164"/>
    </source>
</evidence>
<keyword evidence="3" id="KW-1133">Transmembrane helix</keyword>
<keyword evidence="4" id="KW-0732">Signal</keyword>
<feature type="transmembrane region" description="Helical" evidence="3">
    <location>
        <begin position="158"/>
        <end position="179"/>
    </location>
</feature>
<feature type="signal peptide" evidence="4">
    <location>
        <begin position="1"/>
        <end position="16"/>
    </location>
</feature>
<comment type="caution">
    <text evidence="6">The sequence shown here is derived from an EMBL/GenBank/DDBJ whole genome shotgun (WGS) entry which is preliminary data.</text>
</comment>
<evidence type="ECO:0000256" key="3">
    <source>
        <dbReference type="SAM" id="Phobius"/>
    </source>
</evidence>
<evidence type="ECO:0000259" key="5">
    <source>
        <dbReference type="SMART" id="SM00244"/>
    </source>
</evidence>
<dbReference type="InterPro" id="IPR043202">
    <property type="entry name" value="Band-7_stomatin-like"/>
</dbReference>
<dbReference type="Pfam" id="PF01145">
    <property type="entry name" value="Band_7"/>
    <property type="match status" value="1"/>
</dbReference>
<dbReference type="Proteomes" id="UP000748531">
    <property type="component" value="Unassembled WGS sequence"/>
</dbReference>
<comment type="similarity">
    <text evidence="1">Belongs to the band 7/mec-2 family.</text>
</comment>
<dbReference type="PANTHER" id="PTHR10264">
    <property type="entry name" value="BAND 7 PROTEIN-RELATED"/>
    <property type="match status" value="1"/>
</dbReference>
<dbReference type="OrthoDB" id="3592703at2759"/>
<feature type="chain" id="PRO_5035172786" description="Band 7 domain-containing protein" evidence="4">
    <location>
        <begin position="17"/>
        <end position="556"/>
    </location>
</feature>